<protein>
    <submittedName>
        <fullName evidence="2">Uncharacterized protein</fullName>
    </submittedName>
</protein>
<feature type="region of interest" description="Disordered" evidence="1">
    <location>
        <begin position="85"/>
        <end position="110"/>
    </location>
</feature>
<dbReference type="EMBL" id="AMCV02000038">
    <property type="protein sequence ID" value="TDZ15793.1"/>
    <property type="molecule type" value="Genomic_DNA"/>
</dbReference>
<accession>A0A484FCJ4</accession>
<gene>
    <name evidence="2" type="ORF">Cob_v011134</name>
</gene>
<organism evidence="2 3">
    <name type="scientific">Colletotrichum orbiculare (strain 104-T / ATCC 96160 / CBS 514.97 / LARS 414 / MAFF 240422)</name>
    <name type="common">Cucumber anthracnose fungus</name>
    <name type="synonym">Colletotrichum lagenarium</name>
    <dbReference type="NCBI Taxonomy" id="1213857"/>
    <lineage>
        <taxon>Eukaryota</taxon>
        <taxon>Fungi</taxon>
        <taxon>Dikarya</taxon>
        <taxon>Ascomycota</taxon>
        <taxon>Pezizomycotina</taxon>
        <taxon>Sordariomycetes</taxon>
        <taxon>Hypocreomycetidae</taxon>
        <taxon>Glomerellales</taxon>
        <taxon>Glomerellaceae</taxon>
        <taxon>Colletotrichum</taxon>
        <taxon>Colletotrichum orbiculare species complex</taxon>
    </lineage>
</organism>
<comment type="caution">
    <text evidence="2">The sequence shown here is derived from an EMBL/GenBank/DDBJ whole genome shotgun (WGS) entry which is preliminary data.</text>
</comment>
<evidence type="ECO:0000313" key="3">
    <source>
        <dbReference type="Proteomes" id="UP000014480"/>
    </source>
</evidence>
<dbReference type="Proteomes" id="UP000014480">
    <property type="component" value="Unassembled WGS sequence"/>
</dbReference>
<sequence length="122" mass="13243">MAGESLASSDVRIFHSLYDVPGQTTVSLDIRGDRLVESGVGSECKIQLTPRNQSIEDACHGHLYLVMRQPEVQTVSHDIAKDGRKDIIGANGPENPAGSKPEAFAHNELPADPLEFRHVDAI</sequence>
<evidence type="ECO:0000256" key="1">
    <source>
        <dbReference type="SAM" id="MobiDB-lite"/>
    </source>
</evidence>
<dbReference type="AlphaFoldDB" id="A0A484FCJ4"/>
<reference evidence="3" key="2">
    <citation type="journal article" date="2019" name="Mol. Plant Microbe Interact.">
        <title>Genome sequence resources for four phytopathogenic fungi from the Colletotrichum orbiculare species complex.</title>
        <authorList>
            <person name="Gan P."/>
            <person name="Tsushima A."/>
            <person name="Narusaka M."/>
            <person name="Narusaka Y."/>
            <person name="Takano Y."/>
            <person name="Kubo Y."/>
            <person name="Shirasu K."/>
        </authorList>
    </citation>
    <scope>GENOME REANNOTATION</scope>
    <source>
        <strain evidence="3">104-T / ATCC 96160 / CBS 514.97 / LARS 414 / MAFF 240422</strain>
    </source>
</reference>
<evidence type="ECO:0000313" key="2">
    <source>
        <dbReference type="EMBL" id="TDZ15793.1"/>
    </source>
</evidence>
<reference evidence="3" key="1">
    <citation type="journal article" date="2013" name="New Phytol.">
        <title>Comparative genomic and transcriptomic analyses reveal the hemibiotrophic stage shift of Colletotrichum fungi.</title>
        <authorList>
            <person name="Gan P."/>
            <person name="Ikeda K."/>
            <person name="Irieda H."/>
            <person name="Narusaka M."/>
            <person name="O'Connell R.J."/>
            <person name="Narusaka Y."/>
            <person name="Takano Y."/>
            <person name="Kubo Y."/>
            <person name="Shirasu K."/>
        </authorList>
    </citation>
    <scope>NUCLEOTIDE SEQUENCE [LARGE SCALE GENOMIC DNA]</scope>
    <source>
        <strain evidence="3">104-T / ATCC 96160 / CBS 514.97 / LARS 414 / MAFF 240422</strain>
    </source>
</reference>
<proteinExistence type="predicted"/>
<keyword evidence="3" id="KW-1185">Reference proteome</keyword>
<name>A0A484FCJ4_COLOR</name>